<feature type="transmembrane region" description="Helical" evidence="1">
    <location>
        <begin position="30"/>
        <end position="52"/>
    </location>
</feature>
<name>U4KRS8_ALTPJ</name>
<sequence length="292" mass="33925">MNKSMFQLIKYGMKETRKAFKTNRASFYSYLTYVLSMIISMASVFLYPLFALSEVKIVKMMEEDNQFSVESSFSNTDKPNKYWTALGYFAVKLLRSIVTTGIFVGLIFLFKELGFQIDILLEFEKEYVTFIFTLITAIVGLIVLVRQNLLMAPIFYIIATENTSMSQAYSKGIEVMKKRGKTKLLLIQIISLIRAAFYIGFFVGFLMIGKEYLETELLVSLTVIFILMLIFILPKIWLAYKVSSITHFKQLVDDYNNENIEITEETYIERQVKESREKLDILFRADEPDSNL</sequence>
<feature type="transmembrane region" description="Helical" evidence="1">
    <location>
        <begin position="217"/>
        <end position="240"/>
    </location>
</feature>
<feature type="transmembrane region" description="Helical" evidence="1">
    <location>
        <begin position="85"/>
        <end position="107"/>
    </location>
</feature>
<reference evidence="2 3" key="1">
    <citation type="journal article" date="2013" name="J. Mol. Microbiol. Biotechnol.">
        <title>Analysis of the Complete Genomes of Acholeplasma brassicae , A. palmae and A. laidlawii and Their Comparison to the Obligate Parasites from ' Candidatus Phytoplasma'.</title>
        <authorList>
            <person name="Kube M."/>
            <person name="Siewert C."/>
            <person name="Migdoll A.M."/>
            <person name="Duduk B."/>
            <person name="Holz S."/>
            <person name="Rabus R."/>
            <person name="Seemuller E."/>
            <person name="Mitrovic J."/>
            <person name="Muller I."/>
            <person name="Buttner C."/>
            <person name="Reinhardt R."/>
        </authorList>
    </citation>
    <scope>NUCLEOTIDE SEQUENCE [LARGE SCALE GENOMIC DNA]</scope>
    <source>
        <strain evidence="2 3">J233</strain>
    </source>
</reference>
<feature type="transmembrane region" description="Helical" evidence="1">
    <location>
        <begin position="184"/>
        <end position="205"/>
    </location>
</feature>
<accession>U4KRS8</accession>
<keyword evidence="1" id="KW-1133">Transmembrane helix</keyword>
<feature type="transmembrane region" description="Helical" evidence="1">
    <location>
        <begin position="127"/>
        <end position="145"/>
    </location>
</feature>
<protein>
    <submittedName>
        <fullName evidence="2">Uncharacterized protein</fullName>
    </submittedName>
</protein>
<evidence type="ECO:0000313" key="3">
    <source>
        <dbReference type="Proteomes" id="UP000032740"/>
    </source>
</evidence>
<dbReference type="Proteomes" id="UP000032740">
    <property type="component" value="Chromosome"/>
</dbReference>
<dbReference type="HOGENOM" id="CLU_951949_0_0_14"/>
<dbReference type="RefSeq" id="WP_026659504.1">
    <property type="nucleotide sequence ID" value="NC_022538.1"/>
</dbReference>
<evidence type="ECO:0000256" key="1">
    <source>
        <dbReference type="SAM" id="Phobius"/>
    </source>
</evidence>
<dbReference type="STRING" id="1318466.BN85408340"/>
<gene>
    <name evidence="2" type="ORF">BN85408340</name>
</gene>
<keyword evidence="1" id="KW-0812">Transmembrane</keyword>
<proteinExistence type="predicted"/>
<keyword evidence="1" id="KW-0472">Membrane</keyword>
<evidence type="ECO:0000313" key="2">
    <source>
        <dbReference type="EMBL" id="CCV64411.1"/>
    </source>
</evidence>
<dbReference type="KEGG" id="apal:BN85408340"/>
<dbReference type="EMBL" id="FO681347">
    <property type="protein sequence ID" value="CCV64411.1"/>
    <property type="molecule type" value="Genomic_DNA"/>
</dbReference>
<keyword evidence="3" id="KW-1185">Reference proteome</keyword>
<organism evidence="2 3">
    <name type="scientific">Alteracholeplasma palmae (strain ATCC 49389 / J233)</name>
    <name type="common">Acholeplasma palmae</name>
    <dbReference type="NCBI Taxonomy" id="1318466"/>
    <lineage>
        <taxon>Bacteria</taxon>
        <taxon>Bacillati</taxon>
        <taxon>Mycoplasmatota</taxon>
        <taxon>Mollicutes</taxon>
        <taxon>Acholeplasmatales</taxon>
        <taxon>Acholeplasmataceae</taxon>
        <taxon>Acholeplasma</taxon>
    </lineage>
</organism>
<dbReference type="AlphaFoldDB" id="U4KRS8"/>